<gene>
    <name evidence="2" type="ORF">PGTUg99_017582</name>
</gene>
<accession>A0A5B0RAA6</accession>
<evidence type="ECO:0000313" key="2">
    <source>
        <dbReference type="EMBL" id="KAA1122005.1"/>
    </source>
</evidence>
<proteinExistence type="predicted"/>
<dbReference type="Proteomes" id="UP000325313">
    <property type="component" value="Unassembled WGS sequence"/>
</dbReference>
<dbReference type="EMBL" id="VDEP01000236">
    <property type="protein sequence ID" value="KAA1122005.1"/>
    <property type="molecule type" value="Genomic_DNA"/>
</dbReference>
<evidence type="ECO:0000256" key="1">
    <source>
        <dbReference type="SAM" id="MobiDB-lite"/>
    </source>
</evidence>
<dbReference type="AlphaFoldDB" id="A0A5B0RAA6"/>
<evidence type="ECO:0000313" key="3">
    <source>
        <dbReference type="Proteomes" id="UP000325313"/>
    </source>
</evidence>
<reference evidence="2 3" key="1">
    <citation type="submission" date="2019-05" db="EMBL/GenBank/DDBJ databases">
        <title>Emergence of the Ug99 lineage of the wheat stem rust pathogen through somatic hybridization.</title>
        <authorList>
            <person name="Li F."/>
            <person name="Upadhyaya N.M."/>
            <person name="Sperschneider J."/>
            <person name="Matny O."/>
            <person name="Nguyen-Phuc H."/>
            <person name="Mago R."/>
            <person name="Raley C."/>
            <person name="Miller M.E."/>
            <person name="Silverstein K.A.T."/>
            <person name="Henningsen E."/>
            <person name="Hirsch C.D."/>
            <person name="Visser B."/>
            <person name="Pretorius Z.A."/>
            <person name="Steffenson B.J."/>
            <person name="Schwessinger B."/>
            <person name="Dodds P.N."/>
            <person name="Figueroa M."/>
        </authorList>
    </citation>
    <scope>NUCLEOTIDE SEQUENCE [LARGE SCALE GENOMIC DNA]</scope>
    <source>
        <strain evidence="2 3">Ug99</strain>
    </source>
</reference>
<protein>
    <submittedName>
        <fullName evidence="2">Uncharacterized protein</fullName>
    </submittedName>
</protein>
<feature type="region of interest" description="Disordered" evidence="1">
    <location>
        <begin position="27"/>
        <end position="55"/>
    </location>
</feature>
<name>A0A5B0RAA6_PUCGR</name>
<sequence>MTQAEVERPISPGFGEAYKTGFRLSWLPEGAGRRSGTRRQQPSREARERVKLRRH</sequence>
<comment type="caution">
    <text evidence="2">The sequence shown here is derived from an EMBL/GenBank/DDBJ whole genome shotgun (WGS) entry which is preliminary data.</text>
</comment>
<organism evidence="2 3">
    <name type="scientific">Puccinia graminis f. sp. tritici</name>
    <dbReference type="NCBI Taxonomy" id="56615"/>
    <lineage>
        <taxon>Eukaryota</taxon>
        <taxon>Fungi</taxon>
        <taxon>Dikarya</taxon>
        <taxon>Basidiomycota</taxon>
        <taxon>Pucciniomycotina</taxon>
        <taxon>Pucciniomycetes</taxon>
        <taxon>Pucciniales</taxon>
        <taxon>Pucciniaceae</taxon>
        <taxon>Puccinia</taxon>
    </lineage>
</organism>